<evidence type="ECO:0000313" key="1">
    <source>
        <dbReference type="EMBL" id="KFQ33001.1"/>
    </source>
</evidence>
<evidence type="ECO:0008006" key="3">
    <source>
        <dbReference type="Google" id="ProtNLM"/>
    </source>
</evidence>
<dbReference type="Proteomes" id="UP000052967">
    <property type="component" value="Unassembled WGS sequence"/>
</dbReference>
<keyword evidence="2" id="KW-1185">Reference proteome</keyword>
<organism evidence="1 2">
    <name type="scientific">Merops nubicus</name>
    <name type="common">Northern carmine bee-eater</name>
    <dbReference type="NCBI Taxonomy" id="57421"/>
    <lineage>
        <taxon>Eukaryota</taxon>
        <taxon>Metazoa</taxon>
        <taxon>Chordata</taxon>
        <taxon>Craniata</taxon>
        <taxon>Vertebrata</taxon>
        <taxon>Euteleostomi</taxon>
        <taxon>Archelosauria</taxon>
        <taxon>Archosauria</taxon>
        <taxon>Dinosauria</taxon>
        <taxon>Saurischia</taxon>
        <taxon>Theropoda</taxon>
        <taxon>Coelurosauria</taxon>
        <taxon>Aves</taxon>
        <taxon>Neognathae</taxon>
        <taxon>Neoaves</taxon>
        <taxon>Telluraves</taxon>
        <taxon>Coraciimorphae</taxon>
        <taxon>Coraciiformes</taxon>
        <taxon>Meropidae</taxon>
        <taxon>Merops</taxon>
    </lineage>
</organism>
<feature type="non-terminal residue" evidence="1">
    <location>
        <position position="1"/>
    </location>
</feature>
<proteinExistence type="predicted"/>
<dbReference type="EMBL" id="KK710496">
    <property type="protein sequence ID" value="KFQ33001.1"/>
    <property type="molecule type" value="Genomic_DNA"/>
</dbReference>
<accession>A0A091R253</accession>
<reference evidence="1 2" key="1">
    <citation type="submission" date="2014-04" db="EMBL/GenBank/DDBJ databases">
        <title>Genome evolution of avian class.</title>
        <authorList>
            <person name="Zhang G."/>
            <person name="Li C."/>
        </authorList>
    </citation>
    <scope>NUCLEOTIDE SEQUENCE [LARGE SCALE GENOMIC DNA]</scope>
    <source>
        <strain evidence="1">BGI_N331</strain>
    </source>
</reference>
<dbReference type="AlphaFoldDB" id="A0A091R253"/>
<protein>
    <recommendedName>
        <fullName evidence="3">Nidogen G2 beta-barrel domain-containing protein</fullName>
    </recommendedName>
</protein>
<feature type="non-terminal residue" evidence="1">
    <location>
        <position position="55"/>
    </location>
</feature>
<evidence type="ECO:0000313" key="2">
    <source>
        <dbReference type="Proteomes" id="UP000052967"/>
    </source>
</evidence>
<sequence>HGVKLHQGRFKLHIRKNFFCMRVVSHWNRLPREVVESPPLEGFKKHVVVALQNMV</sequence>
<name>A0A091R253_MERNU</name>
<gene>
    <name evidence="1" type="ORF">N331_12494</name>
</gene>